<feature type="compositionally biased region" description="Basic residues" evidence="1">
    <location>
        <begin position="1"/>
        <end position="11"/>
    </location>
</feature>
<evidence type="ECO:0000313" key="2">
    <source>
        <dbReference type="EMBL" id="MFD2801597.1"/>
    </source>
</evidence>
<name>A0ABW5WCD3_9PSEU</name>
<feature type="compositionally biased region" description="Low complexity" evidence="1">
    <location>
        <begin position="161"/>
        <end position="174"/>
    </location>
</feature>
<keyword evidence="3" id="KW-1185">Reference proteome</keyword>
<accession>A0ABW5WCD3</accession>
<sequence>MGKKWGKRGKGRQPGLEMDPLAMFGPPPAPRSAPPASSTPLADYLRRGGLPGVDEGYVVLPRAIAEGMPLPWQQQMVNLLAQFHDTHARLSWPSYRVVPSRPERLTDLDEEQLAEAGYLVEIDSDGEMVYRERSGRKVEDPENTTVLVSCLDPIVRERQAARPAAGPQQGRPAPMNIGPQPVWRSAPASSTPPAAPPLPPPPTAPSLSPSGPGVSGPGGVESGGAASGEREPAGSPASGGSGSAGERMATPVRIEPGTAWSAEPRQPEGSAESQGGDQSQPSAARAAEPPAPGAQPASGSTPAAGSQGAAHPGTSGEPAAQSAQPEAAQPPEPARTAERGWFDELPGEAAQGGTAFGPTGDEPTEIPYRYRR</sequence>
<feature type="compositionally biased region" description="Low complexity" evidence="1">
    <location>
        <begin position="278"/>
        <end position="310"/>
    </location>
</feature>
<organism evidence="2 3">
    <name type="scientific">Prauserella oleivorans</name>
    <dbReference type="NCBI Taxonomy" id="1478153"/>
    <lineage>
        <taxon>Bacteria</taxon>
        <taxon>Bacillati</taxon>
        <taxon>Actinomycetota</taxon>
        <taxon>Actinomycetes</taxon>
        <taxon>Pseudonocardiales</taxon>
        <taxon>Pseudonocardiaceae</taxon>
        <taxon>Prauserella</taxon>
    </lineage>
</organism>
<proteinExistence type="predicted"/>
<feature type="region of interest" description="Disordered" evidence="1">
    <location>
        <begin position="1"/>
        <end position="43"/>
    </location>
</feature>
<feature type="compositionally biased region" description="Gly residues" evidence="1">
    <location>
        <begin position="213"/>
        <end position="226"/>
    </location>
</feature>
<comment type="caution">
    <text evidence="2">The sequence shown here is derived from an EMBL/GenBank/DDBJ whole genome shotgun (WGS) entry which is preliminary data.</text>
</comment>
<evidence type="ECO:0000256" key="1">
    <source>
        <dbReference type="SAM" id="MobiDB-lite"/>
    </source>
</evidence>
<feature type="compositionally biased region" description="Low complexity" evidence="1">
    <location>
        <begin position="317"/>
        <end position="327"/>
    </location>
</feature>
<feature type="region of interest" description="Disordered" evidence="1">
    <location>
        <begin position="159"/>
        <end position="372"/>
    </location>
</feature>
<protein>
    <submittedName>
        <fullName evidence="2">Uncharacterized protein</fullName>
    </submittedName>
</protein>
<reference evidence="3" key="1">
    <citation type="journal article" date="2019" name="Int. J. Syst. Evol. Microbiol.">
        <title>The Global Catalogue of Microorganisms (GCM) 10K type strain sequencing project: providing services to taxonomists for standard genome sequencing and annotation.</title>
        <authorList>
            <consortium name="The Broad Institute Genomics Platform"/>
            <consortium name="The Broad Institute Genome Sequencing Center for Infectious Disease"/>
            <person name="Wu L."/>
            <person name="Ma J."/>
        </authorList>
    </citation>
    <scope>NUCLEOTIDE SEQUENCE [LARGE SCALE GENOMIC DNA]</scope>
    <source>
        <strain evidence="3">IBRC-M 10906</strain>
    </source>
</reference>
<feature type="compositionally biased region" description="Pro residues" evidence="1">
    <location>
        <begin position="193"/>
        <end position="204"/>
    </location>
</feature>
<gene>
    <name evidence="2" type="ORF">ACFS2C_19590</name>
</gene>
<dbReference type="Proteomes" id="UP001597478">
    <property type="component" value="Unassembled WGS sequence"/>
</dbReference>
<evidence type="ECO:0000313" key="3">
    <source>
        <dbReference type="Proteomes" id="UP001597478"/>
    </source>
</evidence>
<dbReference type="RefSeq" id="WP_377393471.1">
    <property type="nucleotide sequence ID" value="NZ_JBHSAN010000035.1"/>
</dbReference>
<dbReference type="EMBL" id="JBHUOF010000034">
    <property type="protein sequence ID" value="MFD2801597.1"/>
    <property type="molecule type" value="Genomic_DNA"/>
</dbReference>